<reference evidence="4 5" key="1">
    <citation type="submission" date="2017-11" db="EMBL/GenBank/DDBJ databases">
        <title>Genomic Encyclopedia of Archaeal and Bacterial Type Strains, Phase II (KMG-II): From Individual Species to Whole Genera.</title>
        <authorList>
            <person name="Goeker M."/>
        </authorList>
    </citation>
    <scope>NUCLEOTIDE SEQUENCE [LARGE SCALE GENOMIC DNA]</scope>
    <source>
        <strain evidence="4 5">DSM 28175</strain>
    </source>
</reference>
<evidence type="ECO:0000256" key="2">
    <source>
        <dbReference type="ARBA" id="ARBA00048263"/>
    </source>
</evidence>
<name>A0A2H9VTA2_9SPHI</name>
<dbReference type="PROSITE" id="PS50991">
    <property type="entry name" value="PYR_CT"/>
    <property type="match status" value="1"/>
</dbReference>
<dbReference type="EMBL" id="PGFJ01000001">
    <property type="protein sequence ID" value="PJJ84055.1"/>
    <property type="molecule type" value="Genomic_DNA"/>
</dbReference>
<evidence type="ECO:0000313" key="5">
    <source>
        <dbReference type="Proteomes" id="UP000242687"/>
    </source>
</evidence>
<dbReference type="InterPro" id="IPR005675">
    <property type="entry name" value="Citramal_synthase"/>
</dbReference>
<comment type="catalytic activity">
    <reaction evidence="2">
        <text>pyruvate + acetyl-CoA + H2O = (3R)-citramalate + CoA + H(+)</text>
        <dbReference type="Rhea" id="RHEA:19045"/>
        <dbReference type="ChEBI" id="CHEBI:15361"/>
        <dbReference type="ChEBI" id="CHEBI:15377"/>
        <dbReference type="ChEBI" id="CHEBI:15378"/>
        <dbReference type="ChEBI" id="CHEBI:30934"/>
        <dbReference type="ChEBI" id="CHEBI:57287"/>
        <dbReference type="ChEBI" id="CHEBI:57288"/>
        <dbReference type="EC" id="2.3.3.21"/>
    </reaction>
</comment>
<dbReference type="Proteomes" id="UP000242687">
    <property type="component" value="Unassembled WGS sequence"/>
</dbReference>
<dbReference type="GO" id="GO:0019752">
    <property type="term" value="P:carboxylic acid metabolic process"/>
    <property type="evidence" value="ECO:0007669"/>
    <property type="project" value="InterPro"/>
</dbReference>
<evidence type="ECO:0000259" key="3">
    <source>
        <dbReference type="PROSITE" id="PS50991"/>
    </source>
</evidence>
<proteinExistence type="predicted"/>
<gene>
    <name evidence="4" type="ORF">CLV57_1059</name>
</gene>
<dbReference type="InterPro" id="IPR013785">
    <property type="entry name" value="Aldolase_TIM"/>
</dbReference>
<dbReference type="InterPro" id="IPR000891">
    <property type="entry name" value="PYR_CT"/>
</dbReference>
<dbReference type="Gene3D" id="3.20.20.70">
    <property type="entry name" value="Aldolase class I"/>
    <property type="match status" value="1"/>
</dbReference>
<dbReference type="Pfam" id="PF00682">
    <property type="entry name" value="HMGL-like"/>
    <property type="match status" value="1"/>
</dbReference>
<evidence type="ECO:0000256" key="1">
    <source>
        <dbReference type="ARBA" id="ARBA00029440"/>
    </source>
</evidence>
<comment type="pathway">
    <text evidence="1">Amino-acid biosynthesis.</text>
</comment>
<dbReference type="OrthoDB" id="9804858at2"/>
<sequence>MYKILDCTLRDGGYYNGWDFDDKLVETYLKAMEALPVSYIEVGYRNNGRYGYEGKYFYCPKFILEKIRSLVPSKKIAVMFNEKDVKPEEVARLLEPCKGLVDIVRMAVAPTRIPNAIELSKAIKAEGFEAAVNMMYMSSLLDDKADAIFEQLPAMEGIVDYFSLVDSYGGVYPADVSRLVKKCKALLSMPIGFHGHNNIELVFANSLAAIEAGCDMVDATVTGMGRGAGNLKTELILTHQATKDKVDVDFNSLANVVTDFEELQAQYGWGTNLPYMVSGANSLPQKDVMDWVSKRSYSINSIIRGLSNQSKGQKDNLELPKFDGSKFKYKNAVIIGGGAGAIEHSEGLIRFIRQQEDICVIHASSKNSWAYADITHPQFFCLVGNEGHRLEKTFKDLDKVSAVCVLPPFPRKMGTYIPDAVIEHSFELPTVSFTNRNQDSHTALALQAVIDMGVENIYIAGYDGYAKVSITSNEQALFNENEYSFAKFAESGKKVYSLTPTLYSLDQVSIYSLIEE</sequence>
<dbReference type="AlphaFoldDB" id="A0A2H9VTA2"/>
<dbReference type="SUPFAM" id="SSF51569">
    <property type="entry name" value="Aldolase"/>
    <property type="match status" value="1"/>
</dbReference>
<organism evidence="4 5">
    <name type="scientific">Mucilaginibacter auburnensis</name>
    <dbReference type="NCBI Taxonomy" id="1457233"/>
    <lineage>
        <taxon>Bacteria</taxon>
        <taxon>Pseudomonadati</taxon>
        <taxon>Bacteroidota</taxon>
        <taxon>Sphingobacteriia</taxon>
        <taxon>Sphingobacteriales</taxon>
        <taxon>Sphingobacteriaceae</taxon>
        <taxon>Mucilaginibacter</taxon>
    </lineage>
</organism>
<accession>A0A2H9VTA2</accession>
<dbReference type="GO" id="GO:0043714">
    <property type="term" value="F:(R)-citramalate synthase activity"/>
    <property type="evidence" value="ECO:0007669"/>
    <property type="project" value="UniProtKB-EC"/>
</dbReference>
<evidence type="ECO:0000313" key="4">
    <source>
        <dbReference type="EMBL" id="PJJ84055.1"/>
    </source>
</evidence>
<dbReference type="PANTHER" id="PTHR43538">
    <property type="entry name" value="ALPHA-IPM SYNTHASE/HOMOCITRATE SYNTHASE"/>
    <property type="match status" value="1"/>
</dbReference>
<keyword evidence="5" id="KW-1185">Reference proteome</keyword>
<dbReference type="CDD" id="cd07944">
    <property type="entry name" value="DRE_TIM_HOA_like"/>
    <property type="match status" value="1"/>
</dbReference>
<dbReference type="RefSeq" id="WP_100340268.1">
    <property type="nucleotide sequence ID" value="NZ_PGFJ01000001.1"/>
</dbReference>
<protein>
    <submittedName>
        <fullName evidence="4">4-hydroxy 2-oxovalerate aldolase</fullName>
    </submittedName>
</protein>
<dbReference type="GO" id="GO:0046912">
    <property type="term" value="F:acyltransferase activity, acyl groups converted into alkyl on transfer"/>
    <property type="evidence" value="ECO:0007669"/>
    <property type="project" value="InterPro"/>
</dbReference>
<dbReference type="PANTHER" id="PTHR43538:SF1">
    <property type="entry name" value="(R)-CITRAMALATE SYNTHASE"/>
    <property type="match status" value="1"/>
</dbReference>
<comment type="caution">
    <text evidence="4">The sequence shown here is derived from an EMBL/GenBank/DDBJ whole genome shotgun (WGS) entry which is preliminary data.</text>
</comment>
<feature type="domain" description="Pyruvate carboxyltransferase" evidence="3">
    <location>
        <begin position="2"/>
        <end position="254"/>
    </location>
</feature>